<dbReference type="Gene3D" id="3.30.1360.70">
    <property type="entry name" value="Arginyl tRNA synthetase N-terminal domain"/>
    <property type="match status" value="1"/>
</dbReference>
<dbReference type="InterPro" id="IPR037380">
    <property type="entry name" value="DALRD3"/>
</dbReference>
<dbReference type="InterPro" id="IPR036695">
    <property type="entry name" value="Arg-tRNA-synth_N_sf"/>
</dbReference>
<feature type="domain" description="DALR anticodon binding" evidence="1">
    <location>
        <begin position="435"/>
        <end position="576"/>
    </location>
</feature>
<feature type="non-terminal residue" evidence="2">
    <location>
        <position position="1"/>
    </location>
</feature>
<accession>A0A0B7A0Y1</accession>
<dbReference type="GO" id="GO:0004814">
    <property type="term" value="F:arginine-tRNA ligase activity"/>
    <property type="evidence" value="ECO:0007669"/>
    <property type="project" value="InterPro"/>
</dbReference>
<dbReference type="Pfam" id="PF05746">
    <property type="entry name" value="DALR_1"/>
    <property type="match status" value="1"/>
</dbReference>
<dbReference type="InterPro" id="IPR009080">
    <property type="entry name" value="tRNAsynth_Ia_anticodon-bd"/>
</dbReference>
<evidence type="ECO:0000313" key="2">
    <source>
        <dbReference type="EMBL" id="CEK74473.1"/>
    </source>
</evidence>
<dbReference type="GO" id="GO:0106217">
    <property type="term" value="P:tRNA C3-cytosine methylation"/>
    <property type="evidence" value="ECO:0007669"/>
    <property type="project" value="TreeGrafter"/>
</dbReference>
<dbReference type="AlphaFoldDB" id="A0A0B7A0Y1"/>
<reference evidence="2" key="1">
    <citation type="submission" date="2014-12" db="EMBL/GenBank/DDBJ databases">
        <title>Insight into the proteome of Arion vulgaris.</title>
        <authorList>
            <person name="Aradska J."/>
            <person name="Bulat T."/>
            <person name="Smidak R."/>
            <person name="Sarate P."/>
            <person name="Gangsoo J."/>
            <person name="Sialana F."/>
            <person name="Bilban M."/>
            <person name="Lubec G."/>
        </authorList>
    </citation>
    <scope>NUCLEOTIDE SEQUENCE</scope>
    <source>
        <tissue evidence="2">Skin</tissue>
    </source>
</reference>
<dbReference type="GO" id="GO:0005737">
    <property type="term" value="C:cytoplasm"/>
    <property type="evidence" value="ECO:0007669"/>
    <property type="project" value="InterPro"/>
</dbReference>
<dbReference type="InterPro" id="IPR008909">
    <property type="entry name" value="DALR_anticod-bd"/>
</dbReference>
<dbReference type="SMART" id="SM00836">
    <property type="entry name" value="DALR_1"/>
    <property type="match status" value="1"/>
</dbReference>
<dbReference type="Gene3D" id="1.10.730.10">
    <property type="entry name" value="Isoleucyl-tRNA Synthetase, Domain 1"/>
    <property type="match status" value="1"/>
</dbReference>
<dbReference type="SUPFAM" id="SSF47323">
    <property type="entry name" value="Anticodon-binding domain of a subclass of class I aminoacyl-tRNA synthetases"/>
    <property type="match status" value="1"/>
</dbReference>
<dbReference type="PANTHER" id="PTHR16043:SF1">
    <property type="entry name" value="DALR ANTICODON-BINDING DOMAIN-CONTAINING PROTEIN 3"/>
    <property type="match status" value="1"/>
</dbReference>
<evidence type="ECO:0000259" key="1">
    <source>
        <dbReference type="SMART" id="SM00836"/>
    </source>
</evidence>
<organism evidence="2">
    <name type="scientific">Arion vulgaris</name>
    <dbReference type="NCBI Taxonomy" id="1028688"/>
    <lineage>
        <taxon>Eukaryota</taxon>
        <taxon>Metazoa</taxon>
        <taxon>Spiralia</taxon>
        <taxon>Lophotrochozoa</taxon>
        <taxon>Mollusca</taxon>
        <taxon>Gastropoda</taxon>
        <taxon>Heterobranchia</taxon>
        <taxon>Euthyneura</taxon>
        <taxon>Panpulmonata</taxon>
        <taxon>Eupulmonata</taxon>
        <taxon>Stylommatophora</taxon>
        <taxon>Helicina</taxon>
        <taxon>Arionoidea</taxon>
        <taxon>Arionidae</taxon>
        <taxon>Arion</taxon>
    </lineage>
</organism>
<dbReference type="GO" id="GO:0000049">
    <property type="term" value="F:tRNA binding"/>
    <property type="evidence" value="ECO:0007669"/>
    <property type="project" value="TreeGrafter"/>
</dbReference>
<proteinExistence type="predicted"/>
<dbReference type="EMBL" id="HACG01027608">
    <property type="protein sequence ID" value="CEK74473.1"/>
    <property type="molecule type" value="Transcribed_RNA"/>
</dbReference>
<name>A0A0B7A0Y1_9EUPU</name>
<gene>
    <name evidence="2" type="primary">ORF91221</name>
</gene>
<protein>
    <recommendedName>
        <fullName evidence="1">DALR anticodon binding domain-containing protein</fullName>
    </recommendedName>
</protein>
<dbReference type="SUPFAM" id="SSF55190">
    <property type="entry name" value="Arginyl-tRNA synthetase (ArgRS), N-terminal 'additional' domain"/>
    <property type="match status" value="1"/>
</dbReference>
<dbReference type="GO" id="GO:0006420">
    <property type="term" value="P:arginyl-tRNA aminoacylation"/>
    <property type="evidence" value="ECO:0007669"/>
    <property type="project" value="InterPro"/>
</dbReference>
<sequence>TMAESIVDALLKQLKQNVNDALIHLNIGNERKIKLLKKTRDLKFGDITIPEGCLKLDESQKTELQRHLEERCSAQQNFIKKVTRDKCSLLTFHLDRAQFCKAVFKTIQENGQRYGHSKEKMSGPVFINSVNTNDLNNQLSLTDLRLAVLTCHIQKLLEACGYSVISQVRDSRDLHKFINTTETVDTEQSCEQLILQQSKIEQHFIEKAKLFTSAACRCSSEQQHTMNKCDSNCEIVNPAGDYSSSLADSANVALDLKKIIQDKGLLTGTDGFDKNLHQTTVVADGKTTGVMQDAIRCAEFLQRKECCDCLHLVSYQQVYRQQKVQLILAALSDQVAHQSLLVVGPVIGKQGEATHSSNYQTAAQVLYKSRYLQMKEASEMRHGNDAGEQILDRQIQLLTSASIKLDFLGNTSHTSLHIDATSEDRGAESRLGAFVLYNSARLAKLMSHFAEGVQKRLYPPLPPVEDIDYSLLREEEDWELVFLYLAVFPDVVRQSLEVVFPADGRNIAKIHTNKVTNFIVAFTKCLSAHYSRYHVLVPGEPHLLPLMYSRLHLLKSAHQVLINSLELLGVETLSFL</sequence>
<dbReference type="GO" id="GO:0005524">
    <property type="term" value="F:ATP binding"/>
    <property type="evidence" value="ECO:0007669"/>
    <property type="project" value="InterPro"/>
</dbReference>
<dbReference type="PANTHER" id="PTHR16043">
    <property type="entry name" value="DALRD3 PROTEIN"/>
    <property type="match status" value="1"/>
</dbReference>